<dbReference type="Proteomes" id="UP001295444">
    <property type="component" value="Chromosome 03"/>
</dbReference>
<evidence type="ECO:0000256" key="1">
    <source>
        <dbReference type="SAM" id="MobiDB-lite"/>
    </source>
</evidence>
<keyword evidence="3" id="KW-1185">Reference proteome</keyword>
<reference evidence="2" key="1">
    <citation type="submission" date="2022-03" db="EMBL/GenBank/DDBJ databases">
        <authorList>
            <person name="Alioto T."/>
            <person name="Alioto T."/>
            <person name="Gomez Garrido J."/>
        </authorList>
    </citation>
    <scope>NUCLEOTIDE SEQUENCE</scope>
</reference>
<organism evidence="2 3">
    <name type="scientific">Pelobates cultripes</name>
    <name type="common">Western spadefoot toad</name>
    <dbReference type="NCBI Taxonomy" id="61616"/>
    <lineage>
        <taxon>Eukaryota</taxon>
        <taxon>Metazoa</taxon>
        <taxon>Chordata</taxon>
        <taxon>Craniata</taxon>
        <taxon>Vertebrata</taxon>
        <taxon>Euteleostomi</taxon>
        <taxon>Amphibia</taxon>
        <taxon>Batrachia</taxon>
        <taxon>Anura</taxon>
        <taxon>Pelobatoidea</taxon>
        <taxon>Pelobatidae</taxon>
        <taxon>Pelobates</taxon>
    </lineage>
</organism>
<feature type="compositionally biased region" description="Polar residues" evidence="1">
    <location>
        <begin position="211"/>
        <end position="221"/>
    </location>
</feature>
<proteinExistence type="predicted"/>
<accession>A0AAD1RQ96</accession>
<protein>
    <submittedName>
        <fullName evidence="2">Uncharacterized protein</fullName>
    </submittedName>
</protein>
<evidence type="ECO:0000313" key="2">
    <source>
        <dbReference type="EMBL" id="CAH2276127.1"/>
    </source>
</evidence>
<name>A0AAD1RQ96_PELCU</name>
<gene>
    <name evidence="2" type="ORF">PECUL_23A052715</name>
</gene>
<dbReference type="AlphaFoldDB" id="A0AAD1RQ96"/>
<feature type="region of interest" description="Disordered" evidence="1">
    <location>
        <begin position="203"/>
        <end position="277"/>
    </location>
</feature>
<dbReference type="EMBL" id="OW240914">
    <property type="protein sequence ID" value="CAH2276127.1"/>
    <property type="molecule type" value="Genomic_DNA"/>
</dbReference>
<sequence>MAPSSPTSSVSSDAGGPTLAGINSDLRRLTAAMITKHDLQILTTKLHDSIATAVTALRSDAEKTEELDNRSRRSNIRIRGVPEPQGEEDVEGLLTALFHLILGDGGSDQIRFDRETIMRKARSCPTWSFQETEVSIYNDLSCLTLEACRALRPITQAPWDKNIPYKWPEEVPAFLQKLELRPIQVTNWVLDPLGCPPRTAANIPPPPLVLSSETTTPTTQPMMARRRSTSGNDGACSREFNSHRGGPGIGTPAQLGDQVRQRPQLTAQHGDTAPQGH</sequence>
<evidence type="ECO:0000313" key="3">
    <source>
        <dbReference type="Proteomes" id="UP001295444"/>
    </source>
</evidence>